<dbReference type="SMART" id="SM00248">
    <property type="entry name" value="ANK"/>
    <property type="match status" value="18"/>
</dbReference>
<dbReference type="OrthoDB" id="194358at2759"/>
<feature type="repeat" description="ANK" evidence="1">
    <location>
        <begin position="1235"/>
        <end position="1267"/>
    </location>
</feature>
<dbReference type="InterPro" id="IPR002110">
    <property type="entry name" value="Ankyrin_rpt"/>
</dbReference>
<dbReference type="KEGG" id="cqu:CpipJ_CPIJ003498"/>
<dbReference type="OMA" id="NRELMFC"/>
<dbReference type="PROSITE" id="PS50088">
    <property type="entry name" value="ANK_REPEAT"/>
    <property type="match status" value="7"/>
</dbReference>
<proteinExistence type="predicted"/>
<organism>
    <name type="scientific">Culex quinquefasciatus</name>
    <name type="common">Southern house mosquito</name>
    <name type="synonym">Culex pungens</name>
    <dbReference type="NCBI Taxonomy" id="7176"/>
    <lineage>
        <taxon>Eukaryota</taxon>
        <taxon>Metazoa</taxon>
        <taxon>Ecdysozoa</taxon>
        <taxon>Arthropoda</taxon>
        <taxon>Hexapoda</taxon>
        <taxon>Insecta</taxon>
        <taxon>Pterygota</taxon>
        <taxon>Neoptera</taxon>
        <taxon>Endopterygota</taxon>
        <taxon>Diptera</taxon>
        <taxon>Nematocera</taxon>
        <taxon>Culicoidea</taxon>
        <taxon>Culicidae</taxon>
        <taxon>Culicinae</taxon>
        <taxon>Culicini</taxon>
        <taxon>Culex</taxon>
        <taxon>Culex</taxon>
    </lineage>
</organism>
<dbReference type="PRINTS" id="PR01415">
    <property type="entry name" value="ANKYRIN"/>
</dbReference>
<evidence type="ECO:0000313" key="5">
    <source>
        <dbReference type="Proteomes" id="UP000002320"/>
    </source>
</evidence>
<dbReference type="Gene3D" id="1.25.40.20">
    <property type="entry name" value="Ankyrin repeat-containing domain"/>
    <property type="match status" value="5"/>
</dbReference>
<dbReference type="InParanoid" id="B0W8S3"/>
<dbReference type="HOGENOM" id="CLU_237888_0_0_1"/>
<feature type="repeat" description="ANK" evidence="1">
    <location>
        <begin position="1476"/>
        <end position="1502"/>
    </location>
</feature>
<dbReference type="EMBL" id="DS231860">
    <property type="protein sequence ID" value="EDS39302.1"/>
    <property type="molecule type" value="Genomic_DNA"/>
</dbReference>
<dbReference type="SUPFAM" id="SSF48403">
    <property type="entry name" value="Ankyrin repeat"/>
    <property type="match status" value="2"/>
</dbReference>
<evidence type="ECO:0000313" key="4">
    <source>
        <dbReference type="EnsemblMetazoa" id="CPIJ003498-PA"/>
    </source>
</evidence>
<feature type="repeat" description="ANK" evidence="1">
    <location>
        <begin position="1081"/>
        <end position="1113"/>
    </location>
</feature>
<name>B0W8S3_CULQU</name>
<gene>
    <name evidence="4" type="primary">6034868</name>
    <name evidence="3" type="ORF">CpipJ_CPIJ003498</name>
</gene>
<evidence type="ECO:0000256" key="2">
    <source>
        <dbReference type="SAM" id="MobiDB-lite"/>
    </source>
</evidence>
<dbReference type="STRING" id="7176.B0W8S3"/>
<sequence length="1620" mass="185879">MRTTHSKLEANFVNSWHDSHLERPTEGGTPSPGWEKANEEKLKEKLRKLKKTDDRTLRDGKKASTKYKFEAFLGKAFSITGCGRWVQVRGIFLHIWKNPPHYDTYKMLIDKRQLLTYLEAVANELKKIVVLPCYNLTPSPSPPPSLYSPSSPTLSTNRFRWSLELNRDLMFCYYVVTGGGQNTIGYRSRLQDLWCTRQTSYGHLTEQNLLSQLRRIQRDHLLPEDVLRKVRTEASEYEFDYHCSRSRPLKISDKNRKVFRKMAKNYSRMKELHSINRALSYVNSVVDMKFCASREIDVLAMKRVVQVLGETIRSSRDMPNIGRHLTSFLSILIPRYFLSDTKVRHYLSHCRRDFSSLLETMDEEVDYAELHRNLKILRNLLLYIQNLGYILAIKTLMNRLYDSKCLEEIKSYYAYIFRNNSTDLLKDLEFAPFLLLEIDTIVDSIAQHLPTTKLSDRFEKIKLSIRKEIDSYKSLHNHFTNAILLFDCIVSKIKSNHNHDKIKHLFRSHLRVFQLDRKINTLFLNRLKTNLLTFLQEDLPSINDDQVESRIILLVTRIRHAIDTHQTNLLKPATENSRISFFPSVDDITDLVSRLEKRTGRSLTTLAQDPLFQKAKDYPEKRYDLLRQCLQKHKIAIDSIILQDLKQEDQKLIDAKISQMQALFMDQNMNLRAFDQTEEIAFEMLMLEATWALSSKLLNNAESISGYVPVLTGRNMRNYLAHGGLTYEVLIPNTSSKTILQNALSVMKLSKNIISEIYERHSWSFADRLECLQRQSNTLEGFRIQSCVEILDTIKAEQYLIGQDHLHRGVVDRLVQTQSCLLLGHLLDLRNVDELLKILSHLMEDVKVIPCTVKFHDLLTNLTARIRFCFNLALLTNEEDVLLKIASDFGYDQIEAIPMIFTFDKLFTSFLENHPDYDVNAESNAEVLHYAVLSGNVELLNLLLDQCEDLNQQDAYSQTPLDVACKLSNVDMIKSLTNAGAKWYSKNASQYTWLFLNNDHEAIIFLKNNDLLDEKIAMSCITLFLQYCEDDKEEMVEFMLNYVEYTVLYPLAARHRRLHALNYMIANDPRVKININRKDSFGQTALQISCHRGYREIVGLLLNHSGNPNLQDVAGNTCLHLAVENGDSKIVRLLLKHHVKVETKNLLGKTSLDLAVELGNIRIVRMLLKHKRSLKAVQIPEFLHSLEILYLLKKANLQYKLEAEDCLTPLHIASDEGRIRVLLNFFEVDTQTSKHLDTPLHIACLTNQTNAVRVLLKYGANHNLLNSNGVSPLHFAVINRNTDMVRILACHSNLLDPGHVNSAMVISIQKGYLEIANILLNCGADISLIAESIAPQQYLLHAAARSGFVSILRYLLQGHTLNVNGPDSTGSTPLFHAVTSADIQTVELLLQHGADVEHTNKSGQNVISTAAMFDRLDIIRYLINNFPNITPFILAPYVAQNRCLHIAVLKGSLEMVHYFIKLHKDNNFHLNYRNQEGFTALHISAQTGNVRIFQLLLDSGADPSIPLINKQSILHTAVSNNNLAIARILLTRALIDVNALDDDRRTILHYSVYSRNPSAVRDLLKIRGLHINGQDRVGNSALHLAAEHQYVDIYNLLQKRIDNGLINQDGKRAIDILLRK</sequence>
<dbReference type="Proteomes" id="UP000002320">
    <property type="component" value="Unassembled WGS sequence"/>
</dbReference>
<dbReference type="InterPro" id="IPR036770">
    <property type="entry name" value="Ankyrin_rpt-contain_sf"/>
</dbReference>
<feature type="repeat" description="ANK" evidence="1">
    <location>
        <begin position="1369"/>
        <end position="1401"/>
    </location>
</feature>
<keyword evidence="5" id="KW-1185">Reference proteome</keyword>
<dbReference type="PANTHER" id="PTHR24133:SF40">
    <property type="entry name" value="ANKYRIN REPEAT DOMAIN 44"/>
    <property type="match status" value="1"/>
</dbReference>
<dbReference type="PANTHER" id="PTHR24133">
    <property type="entry name" value="ANKYRIN DOMAIN-CONTAINING"/>
    <property type="match status" value="1"/>
</dbReference>
<dbReference type="VEuPathDB" id="VectorBase:CQUJHB011025"/>
<reference evidence="3" key="1">
    <citation type="submission" date="2007-03" db="EMBL/GenBank/DDBJ databases">
        <title>Annotation of Culex pipiens quinquefasciatus.</title>
        <authorList>
            <consortium name="The Broad Institute Genome Sequencing Platform"/>
            <person name="Atkinson P.W."/>
            <person name="Hemingway J."/>
            <person name="Christensen B.M."/>
            <person name="Higgs S."/>
            <person name="Kodira C."/>
            <person name="Hannick L."/>
            <person name="Megy K."/>
            <person name="O'Leary S."/>
            <person name="Pearson M."/>
            <person name="Haas B.J."/>
            <person name="Mauceli E."/>
            <person name="Wortman J.R."/>
            <person name="Lee N.H."/>
            <person name="Guigo R."/>
            <person name="Stanke M."/>
            <person name="Alvarado L."/>
            <person name="Amedeo P."/>
            <person name="Antoine C.H."/>
            <person name="Arensburger P."/>
            <person name="Bidwell S.L."/>
            <person name="Crawford M."/>
            <person name="Camaro F."/>
            <person name="Devon K."/>
            <person name="Engels R."/>
            <person name="Hammond M."/>
            <person name="Howarth C."/>
            <person name="Koehrsen M."/>
            <person name="Lawson D."/>
            <person name="Montgomery P."/>
            <person name="Nene V."/>
            <person name="Nusbaum C."/>
            <person name="Puiu D."/>
            <person name="Romero-Severson J."/>
            <person name="Severson D.W."/>
            <person name="Shumway M."/>
            <person name="Sisk P."/>
            <person name="Stolte C."/>
            <person name="Zeng Q."/>
            <person name="Eisenstadt E."/>
            <person name="Fraser-Liggett C."/>
            <person name="Strausberg R."/>
            <person name="Galagan J."/>
            <person name="Birren B."/>
            <person name="Collins F.H."/>
        </authorList>
    </citation>
    <scope>NUCLEOTIDE SEQUENCE [LARGE SCALE GENOMIC DNA]</scope>
    <source>
        <strain evidence="3">JHB</strain>
    </source>
</reference>
<feature type="repeat" description="ANK" evidence="1">
    <location>
        <begin position="1268"/>
        <end position="1288"/>
    </location>
</feature>
<keyword evidence="1" id="KW-0040">ANK repeat</keyword>
<dbReference type="PROSITE" id="PS50297">
    <property type="entry name" value="ANK_REP_REGION"/>
    <property type="match status" value="7"/>
</dbReference>
<protein>
    <submittedName>
        <fullName evidence="3 4">Uncharacterized protein</fullName>
    </submittedName>
</protein>
<feature type="repeat" description="ANK" evidence="1">
    <location>
        <begin position="923"/>
        <end position="955"/>
    </location>
</feature>
<evidence type="ECO:0000313" key="3">
    <source>
        <dbReference type="EMBL" id="EDS39302.1"/>
    </source>
</evidence>
<feature type="repeat" description="ANK" evidence="1">
    <location>
        <begin position="1114"/>
        <end position="1146"/>
    </location>
</feature>
<feature type="region of interest" description="Disordered" evidence="2">
    <location>
        <begin position="19"/>
        <end position="40"/>
    </location>
</feature>
<dbReference type="VEuPathDB" id="VectorBase:CPIJ003498"/>
<reference evidence="4" key="2">
    <citation type="submission" date="2021-02" db="UniProtKB">
        <authorList>
            <consortium name="EnsemblMetazoa"/>
        </authorList>
    </citation>
    <scope>IDENTIFICATION</scope>
    <source>
        <strain evidence="4">JHB</strain>
    </source>
</reference>
<evidence type="ECO:0000256" key="1">
    <source>
        <dbReference type="PROSITE-ProRule" id="PRU00023"/>
    </source>
</evidence>
<dbReference type="InterPro" id="IPR052391">
    <property type="entry name" value="E3_Ligase-Neurotoxin"/>
</dbReference>
<dbReference type="Pfam" id="PF12796">
    <property type="entry name" value="Ank_2"/>
    <property type="match status" value="5"/>
</dbReference>
<accession>B0W8S3</accession>
<dbReference type="EnsemblMetazoa" id="CPIJ003498-RA">
    <property type="protein sequence ID" value="CPIJ003498-PA"/>
    <property type="gene ID" value="CPIJ003498"/>
</dbReference>
<dbReference type="eggNOG" id="KOG4177">
    <property type="taxonomic scope" value="Eukaryota"/>
</dbReference>